<name>A0A1Y0L299_9MOLU</name>
<dbReference type="EMBL" id="CP024870">
    <property type="protein sequence ID" value="ATX71441.1"/>
    <property type="molecule type" value="Genomic_DNA"/>
</dbReference>
<dbReference type="AlphaFoldDB" id="A0A1Y0L299"/>
<proteinExistence type="predicted"/>
<dbReference type="KEGG" id="scla:SCLARK_001629"/>
<dbReference type="Proteomes" id="UP000231179">
    <property type="component" value="Chromosome"/>
</dbReference>
<evidence type="ECO:0000313" key="2">
    <source>
        <dbReference type="Proteomes" id="UP000231179"/>
    </source>
</evidence>
<evidence type="ECO:0008006" key="3">
    <source>
        <dbReference type="Google" id="ProtNLM"/>
    </source>
</evidence>
<evidence type="ECO:0000313" key="1">
    <source>
        <dbReference type="EMBL" id="ATX71441.1"/>
    </source>
</evidence>
<organism evidence="1 2">
    <name type="scientific">Spiroplasma clarkii</name>
    <dbReference type="NCBI Taxonomy" id="2139"/>
    <lineage>
        <taxon>Bacteria</taxon>
        <taxon>Bacillati</taxon>
        <taxon>Mycoplasmatota</taxon>
        <taxon>Mollicutes</taxon>
        <taxon>Entomoplasmatales</taxon>
        <taxon>Spiroplasmataceae</taxon>
        <taxon>Spiroplasma</taxon>
    </lineage>
</organism>
<gene>
    <name evidence="1" type="ORF">SCLAR_v1c11410</name>
</gene>
<sequence length="364" mass="40679">MKKLLGLLATSGLVTSGLNFVTACEQVTASAITKNTIVTAVKELQKSKNLAEVNSRLKSVKLTGLEDLTAVLKEGSLTDVVVTISLVEGYTLDEEDKTFEIKDAITNYFVDSQSLENAIKTSLTTFASFNEARNYFADLKSNFDSVKSIILNNKADDYEIVITLNNEYQFIETGIITHRFVIEIEIQSVTIRASEFRAWLEEEFEKDALTGFFGVTLMLTEILGTEPMIQSPDQFHLDKVIDWDVKVGSAAGMITLTIDFEQGYMFDGNNIFIMFNVYSPITLETDDVEIVVLEILAQEKFASIDLLQEKLNEVKSLIVGVFGFFAEAEMGTNNAKIVIDVDENYWISPDFNSFELVDILINSN</sequence>
<reference evidence="1 2" key="1">
    <citation type="submission" date="2017-11" db="EMBL/GenBank/DDBJ databases">
        <title>Complete genome sequence of Spiroplasma clarkii CN-5 (DSM 19994).</title>
        <authorList>
            <person name="Tsai Y.-M."/>
            <person name="Chang A."/>
            <person name="Lo W.-S."/>
            <person name="Kuo C.-H."/>
        </authorList>
    </citation>
    <scope>NUCLEOTIDE SEQUENCE [LARGE SCALE GENOMIC DNA]</scope>
    <source>
        <strain evidence="1 2">CN-5</strain>
    </source>
</reference>
<protein>
    <recommendedName>
        <fullName evidence="3">Lipoprotein</fullName>
    </recommendedName>
</protein>
<accession>A0A1Y0L299</accession>
<keyword evidence="2" id="KW-1185">Reference proteome</keyword>
<dbReference type="RefSeq" id="WP_100254974.1">
    <property type="nucleotide sequence ID" value="NZ_CP015819.1"/>
</dbReference>
<dbReference type="PROSITE" id="PS51257">
    <property type="entry name" value="PROKAR_LIPOPROTEIN"/>
    <property type="match status" value="1"/>
</dbReference>